<keyword evidence="5" id="KW-1185">Reference proteome</keyword>
<dbReference type="AlphaFoldDB" id="A0A0R2ARK8"/>
<dbReference type="STRING" id="1423781.FD06_GL000850"/>
<feature type="transmembrane region" description="Helical" evidence="2">
    <location>
        <begin position="12"/>
        <end position="37"/>
    </location>
</feature>
<keyword evidence="2" id="KW-0472">Membrane</keyword>
<keyword evidence="2" id="KW-0812">Transmembrane</keyword>
<evidence type="ECO:0000313" key="4">
    <source>
        <dbReference type="EMBL" id="KRM69677.1"/>
    </source>
</evidence>
<organism evidence="4 5">
    <name type="scientific">Apilactobacillus ozensis DSM 23829 = JCM 17196</name>
    <dbReference type="NCBI Taxonomy" id="1423781"/>
    <lineage>
        <taxon>Bacteria</taxon>
        <taxon>Bacillati</taxon>
        <taxon>Bacillota</taxon>
        <taxon>Bacilli</taxon>
        <taxon>Lactobacillales</taxon>
        <taxon>Lactobacillaceae</taxon>
        <taxon>Apilactobacillus</taxon>
    </lineage>
</organism>
<keyword evidence="2" id="KW-1133">Transmembrane helix</keyword>
<dbReference type="OrthoDB" id="9797274at2"/>
<dbReference type="InterPro" id="IPR007560">
    <property type="entry name" value="Restrct_endonuc_IV_Mrr"/>
</dbReference>
<dbReference type="InterPro" id="IPR011856">
    <property type="entry name" value="tRNA_endonuc-like_dom_sf"/>
</dbReference>
<protein>
    <recommendedName>
        <fullName evidence="3">Restriction endonuclease type IV Mrr domain-containing protein</fullName>
    </recommendedName>
</protein>
<dbReference type="InterPro" id="IPR011335">
    <property type="entry name" value="Restrct_endonuc-II-like"/>
</dbReference>
<dbReference type="GO" id="GO:0015666">
    <property type="term" value="F:restriction endodeoxyribonuclease activity"/>
    <property type="evidence" value="ECO:0007669"/>
    <property type="project" value="TreeGrafter"/>
</dbReference>
<dbReference type="Pfam" id="PF04471">
    <property type="entry name" value="Mrr_cat"/>
    <property type="match status" value="1"/>
</dbReference>
<gene>
    <name evidence="4" type="ORF">FD06_GL000850</name>
</gene>
<evidence type="ECO:0000256" key="2">
    <source>
        <dbReference type="SAM" id="Phobius"/>
    </source>
</evidence>
<evidence type="ECO:0000256" key="1">
    <source>
        <dbReference type="ARBA" id="ARBA00022801"/>
    </source>
</evidence>
<dbReference type="PATRIC" id="fig|1423781.4.peg.884"/>
<evidence type="ECO:0000313" key="5">
    <source>
        <dbReference type="Proteomes" id="UP000052012"/>
    </source>
</evidence>
<dbReference type="Proteomes" id="UP000052012">
    <property type="component" value="Unassembled WGS sequence"/>
</dbReference>
<dbReference type="GO" id="GO:0009307">
    <property type="term" value="P:DNA restriction-modification system"/>
    <property type="evidence" value="ECO:0007669"/>
    <property type="project" value="InterPro"/>
</dbReference>
<name>A0A0R2ARK8_9LACO</name>
<dbReference type="InterPro" id="IPR052906">
    <property type="entry name" value="Type_IV_Methyl-Rstrct_Enzyme"/>
</dbReference>
<sequence>MLDKLLSGLDFIIQYLGLILYFLISALYNIILSLYNIFTQDNKINVNHNLNDFVSNISVPDGLSLLFLGMLFIFCVFFRLSKRKKIFFIKIKKKVGSSGLSVKGTTIKRSNALKYKRITGKAMRKNHFNVTANNFEYMIGYLFYRSGFKSIVTQQSNDFGLDVVATHKNKKYGIQCKLYNSYVGVEAIQQAVTGTVAYGLDVPIVICSSNYTKAAQDLAEASGTVTINHEMIVKWYKNPNYIFKLLKDN</sequence>
<evidence type="ECO:0000259" key="3">
    <source>
        <dbReference type="Pfam" id="PF04471"/>
    </source>
</evidence>
<keyword evidence="1" id="KW-0378">Hydrolase</keyword>
<dbReference type="GO" id="GO:0003677">
    <property type="term" value="F:DNA binding"/>
    <property type="evidence" value="ECO:0007669"/>
    <property type="project" value="InterPro"/>
</dbReference>
<proteinExistence type="predicted"/>
<feature type="domain" description="Restriction endonuclease type IV Mrr" evidence="3">
    <location>
        <begin position="130"/>
        <end position="235"/>
    </location>
</feature>
<reference evidence="4 5" key="1">
    <citation type="journal article" date="2015" name="Genome Announc.">
        <title>Expanding the biotechnology potential of lactobacilli through comparative genomics of 213 strains and associated genera.</title>
        <authorList>
            <person name="Sun Z."/>
            <person name="Harris H.M."/>
            <person name="McCann A."/>
            <person name="Guo C."/>
            <person name="Argimon S."/>
            <person name="Zhang W."/>
            <person name="Yang X."/>
            <person name="Jeffery I.B."/>
            <person name="Cooney J.C."/>
            <person name="Kagawa T.F."/>
            <person name="Liu W."/>
            <person name="Song Y."/>
            <person name="Salvetti E."/>
            <person name="Wrobel A."/>
            <person name="Rasinkangas P."/>
            <person name="Parkhill J."/>
            <person name="Rea M.C."/>
            <person name="O'Sullivan O."/>
            <person name="Ritari J."/>
            <person name="Douillard F.P."/>
            <person name="Paul Ross R."/>
            <person name="Yang R."/>
            <person name="Briner A.E."/>
            <person name="Felis G.E."/>
            <person name="de Vos W.M."/>
            <person name="Barrangou R."/>
            <person name="Klaenhammer T.R."/>
            <person name="Caufield P.W."/>
            <person name="Cui Y."/>
            <person name="Zhang H."/>
            <person name="O'Toole P.W."/>
        </authorList>
    </citation>
    <scope>NUCLEOTIDE SEQUENCE [LARGE SCALE GENOMIC DNA]</scope>
    <source>
        <strain evidence="4 5">DSM 23829</strain>
    </source>
</reference>
<dbReference type="RefSeq" id="WP_056965575.1">
    <property type="nucleotide sequence ID" value="NZ_AYYQ01000002.1"/>
</dbReference>
<dbReference type="SUPFAM" id="SSF52980">
    <property type="entry name" value="Restriction endonuclease-like"/>
    <property type="match status" value="1"/>
</dbReference>
<dbReference type="EMBL" id="AYYQ01000002">
    <property type="protein sequence ID" value="KRM69677.1"/>
    <property type="molecule type" value="Genomic_DNA"/>
</dbReference>
<comment type="caution">
    <text evidence="4">The sequence shown here is derived from an EMBL/GenBank/DDBJ whole genome shotgun (WGS) entry which is preliminary data.</text>
</comment>
<feature type="transmembrane region" description="Helical" evidence="2">
    <location>
        <begin position="57"/>
        <end position="80"/>
    </location>
</feature>
<accession>A0A0R2ARK8</accession>
<dbReference type="Gene3D" id="3.40.1350.10">
    <property type="match status" value="1"/>
</dbReference>
<dbReference type="PANTHER" id="PTHR30015">
    <property type="entry name" value="MRR RESTRICTION SYSTEM PROTEIN"/>
    <property type="match status" value="1"/>
</dbReference>
<dbReference type="PANTHER" id="PTHR30015:SF6">
    <property type="entry name" value="SLL1429 PROTEIN"/>
    <property type="match status" value="1"/>
</dbReference>